<evidence type="ECO:0000256" key="1">
    <source>
        <dbReference type="ARBA" id="ARBA00010759"/>
    </source>
</evidence>
<protein>
    <recommendedName>
        <fullName evidence="2">Peptide deformylase</fullName>
        <shortName evidence="2">PDF</shortName>
        <ecNumber evidence="2">3.5.1.88</ecNumber>
    </recommendedName>
    <alternativeName>
        <fullName evidence="2">Polypeptide deformylase</fullName>
    </alternativeName>
</protein>
<dbReference type="InterPro" id="IPR023635">
    <property type="entry name" value="Peptide_deformylase"/>
</dbReference>
<comment type="similarity">
    <text evidence="1 2">Belongs to the polypeptide deformylase family.</text>
</comment>
<keyword evidence="4" id="KW-1185">Reference proteome</keyword>
<dbReference type="PIRSF" id="PIRSF004749">
    <property type="entry name" value="Pep_def"/>
    <property type="match status" value="1"/>
</dbReference>
<dbReference type="Pfam" id="PF01327">
    <property type="entry name" value="Pep_deformylase"/>
    <property type="match status" value="1"/>
</dbReference>
<dbReference type="GO" id="GO:0042586">
    <property type="term" value="F:peptide deformylase activity"/>
    <property type="evidence" value="ECO:0007669"/>
    <property type="project" value="UniProtKB-EC"/>
</dbReference>
<evidence type="ECO:0000313" key="4">
    <source>
        <dbReference type="Proteomes" id="UP000826014"/>
    </source>
</evidence>
<dbReference type="NCBIfam" id="NF001159">
    <property type="entry name" value="PRK00150.1-3"/>
    <property type="match status" value="1"/>
</dbReference>
<dbReference type="Proteomes" id="UP000826014">
    <property type="component" value="Chromosome"/>
</dbReference>
<reference evidence="3 4" key="1">
    <citation type="journal article" date="2022" name="bioRxiv">
        <title>Ecology and evolution of chlamydial symbionts of arthropods.</title>
        <authorList>
            <person name="Halter T."/>
            <person name="Koestlbacher S."/>
            <person name="Collingro A."/>
            <person name="Sixt B.S."/>
            <person name="Toenshoff E.R."/>
            <person name="Hendrickx F."/>
            <person name="Kostanjsek R."/>
            <person name="Horn M."/>
        </authorList>
    </citation>
    <scope>NUCLEOTIDE SEQUENCE [LARGE SCALE GENOMIC DNA]</scope>
    <source>
        <strain evidence="3">W744xW776</strain>
    </source>
</reference>
<proteinExistence type="inferred from homology"/>
<dbReference type="NCBIfam" id="TIGR00079">
    <property type="entry name" value="pept_deformyl"/>
    <property type="match status" value="1"/>
</dbReference>
<dbReference type="PANTHER" id="PTHR10458:SF22">
    <property type="entry name" value="PEPTIDE DEFORMYLASE"/>
    <property type="match status" value="1"/>
</dbReference>
<evidence type="ECO:0000313" key="3">
    <source>
        <dbReference type="EMBL" id="QYF48826.1"/>
    </source>
</evidence>
<name>A0ABX8V1U1_9BACT</name>
<dbReference type="SUPFAM" id="SSF56420">
    <property type="entry name" value="Peptide deformylase"/>
    <property type="match status" value="1"/>
</dbReference>
<feature type="binding site" evidence="2">
    <location>
        <position position="98"/>
    </location>
    <ligand>
        <name>Fe cation</name>
        <dbReference type="ChEBI" id="CHEBI:24875"/>
    </ligand>
</feature>
<dbReference type="Gene3D" id="3.90.45.10">
    <property type="entry name" value="Peptide deformylase"/>
    <property type="match status" value="1"/>
</dbReference>
<feature type="binding site" evidence="2">
    <location>
        <position position="144"/>
    </location>
    <ligand>
        <name>Fe cation</name>
        <dbReference type="ChEBI" id="CHEBI:24875"/>
    </ligand>
</feature>
<sequence length="176" mass="20471">MLASLRYYGDPILRKICKPITVITNEIRQLIQSMIAIMDKHDGVGLAAPQLGHDIRLFVLRNYVDLENDKWKLSEPRVYINPKLSFPRKNQVKEEEGCLSIPKLFYKVTRPDFVVVKALDLSGNPFTEKIDGYNARVRMHENDHLNGVLFIDHLDAKTRKEIKPLLREIKKKYQSI</sequence>
<feature type="active site" evidence="2">
    <location>
        <position position="141"/>
    </location>
</feature>
<dbReference type="RefSeq" id="WP_215217191.1">
    <property type="nucleotide sequence ID" value="NZ_CP075587.1"/>
</dbReference>
<accession>A0ABX8V1U1</accession>
<comment type="function">
    <text evidence="2">Removes the formyl group from the N-terminal Met of newly synthesized proteins. Requires at least a dipeptide for an efficient rate of reaction. N-terminal L-methionine is a prerequisite for activity but the enzyme has broad specificity at other positions.</text>
</comment>
<dbReference type="InterPro" id="IPR036821">
    <property type="entry name" value="Peptide_deformylase_sf"/>
</dbReference>
<keyword evidence="2 3" id="KW-0378">Hydrolase</keyword>
<dbReference type="CDD" id="cd00487">
    <property type="entry name" value="Pep_deformylase"/>
    <property type="match status" value="1"/>
</dbReference>
<gene>
    <name evidence="2" type="primary">def</name>
    <name evidence="3" type="ORF">RHABOEDO_001051</name>
</gene>
<dbReference type="HAMAP" id="MF_00163">
    <property type="entry name" value="Pep_deformylase"/>
    <property type="match status" value="1"/>
</dbReference>
<feature type="binding site" evidence="2">
    <location>
        <position position="140"/>
    </location>
    <ligand>
        <name>Fe cation</name>
        <dbReference type="ChEBI" id="CHEBI:24875"/>
    </ligand>
</feature>
<dbReference type="PRINTS" id="PR01576">
    <property type="entry name" value="PDEFORMYLASE"/>
</dbReference>
<dbReference type="EC" id="3.5.1.88" evidence="2"/>
<comment type="cofactor">
    <cofactor evidence="2">
        <name>Fe(2+)</name>
        <dbReference type="ChEBI" id="CHEBI:29033"/>
    </cofactor>
    <text evidence="2">Binds 1 Fe(2+) ion.</text>
</comment>
<keyword evidence="2" id="KW-0648">Protein biosynthesis</keyword>
<comment type="catalytic activity">
    <reaction evidence="2">
        <text>N-terminal N-formyl-L-methionyl-[peptide] + H2O = N-terminal L-methionyl-[peptide] + formate</text>
        <dbReference type="Rhea" id="RHEA:24420"/>
        <dbReference type="Rhea" id="RHEA-COMP:10639"/>
        <dbReference type="Rhea" id="RHEA-COMP:10640"/>
        <dbReference type="ChEBI" id="CHEBI:15377"/>
        <dbReference type="ChEBI" id="CHEBI:15740"/>
        <dbReference type="ChEBI" id="CHEBI:49298"/>
        <dbReference type="ChEBI" id="CHEBI:64731"/>
        <dbReference type="EC" id="3.5.1.88"/>
    </reaction>
</comment>
<evidence type="ECO:0000256" key="2">
    <source>
        <dbReference type="HAMAP-Rule" id="MF_00163"/>
    </source>
</evidence>
<keyword evidence="2" id="KW-0408">Iron</keyword>
<keyword evidence="2" id="KW-0479">Metal-binding</keyword>
<dbReference type="EMBL" id="CP075587">
    <property type="protein sequence ID" value="QYF48826.1"/>
    <property type="molecule type" value="Genomic_DNA"/>
</dbReference>
<dbReference type="PANTHER" id="PTHR10458">
    <property type="entry name" value="PEPTIDE DEFORMYLASE"/>
    <property type="match status" value="1"/>
</dbReference>
<organism evidence="3 4">
    <name type="scientific">Candidatus Rhabdochlamydia oedothoracis</name>
    <dbReference type="NCBI Taxonomy" id="2720720"/>
    <lineage>
        <taxon>Bacteria</taxon>
        <taxon>Pseudomonadati</taxon>
        <taxon>Chlamydiota</taxon>
        <taxon>Chlamydiia</taxon>
        <taxon>Parachlamydiales</taxon>
        <taxon>Candidatus Rhabdochlamydiaceae</taxon>
        <taxon>Candidatus Rhabdochlamydia</taxon>
    </lineage>
</organism>